<keyword evidence="3" id="KW-1185">Reference proteome</keyword>
<name>A0AAJ0AV27_9PEZI</name>
<dbReference type="GeneID" id="85456460"/>
<organism evidence="2 3">
    <name type="scientific">Colletotrichum godetiae</name>
    <dbReference type="NCBI Taxonomy" id="1209918"/>
    <lineage>
        <taxon>Eukaryota</taxon>
        <taxon>Fungi</taxon>
        <taxon>Dikarya</taxon>
        <taxon>Ascomycota</taxon>
        <taxon>Pezizomycotina</taxon>
        <taxon>Sordariomycetes</taxon>
        <taxon>Hypocreomycetidae</taxon>
        <taxon>Glomerellales</taxon>
        <taxon>Glomerellaceae</taxon>
        <taxon>Colletotrichum</taxon>
        <taxon>Colletotrichum acutatum species complex</taxon>
    </lineage>
</organism>
<dbReference type="RefSeq" id="XP_060433085.1">
    <property type="nucleotide sequence ID" value="XM_060571934.1"/>
</dbReference>
<dbReference type="Proteomes" id="UP001224890">
    <property type="component" value="Unassembled WGS sequence"/>
</dbReference>
<protein>
    <submittedName>
        <fullName evidence="2">Uncharacterized protein</fullName>
    </submittedName>
</protein>
<reference evidence="2" key="1">
    <citation type="submission" date="2021-06" db="EMBL/GenBank/DDBJ databases">
        <title>Comparative genomics, transcriptomics and evolutionary studies reveal genomic signatures of adaptation to plant cell wall in hemibiotrophic fungi.</title>
        <authorList>
            <consortium name="DOE Joint Genome Institute"/>
            <person name="Baroncelli R."/>
            <person name="Diaz J.F."/>
            <person name="Benocci T."/>
            <person name="Peng M."/>
            <person name="Battaglia E."/>
            <person name="Haridas S."/>
            <person name="Andreopoulos W."/>
            <person name="Labutti K."/>
            <person name="Pangilinan J."/>
            <person name="Floch G.L."/>
            <person name="Makela M.R."/>
            <person name="Henrissat B."/>
            <person name="Grigoriev I.V."/>
            <person name="Crouch J.A."/>
            <person name="De Vries R.P."/>
            <person name="Sukno S.A."/>
            <person name="Thon M.R."/>
        </authorList>
    </citation>
    <scope>NUCLEOTIDE SEQUENCE</scope>
    <source>
        <strain evidence="2">CBS 193.32</strain>
    </source>
</reference>
<evidence type="ECO:0000313" key="2">
    <source>
        <dbReference type="EMBL" id="KAK1689390.1"/>
    </source>
</evidence>
<gene>
    <name evidence="2" type="ORF">BDP55DRAFT_628713</name>
</gene>
<evidence type="ECO:0000256" key="1">
    <source>
        <dbReference type="SAM" id="MobiDB-lite"/>
    </source>
</evidence>
<comment type="caution">
    <text evidence="2">The sequence shown here is derived from an EMBL/GenBank/DDBJ whole genome shotgun (WGS) entry which is preliminary data.</text>
</comment>
<feature type="region of interest" description="Disordered" evidence="1">
    <location>
        <begin position="1"/>
        <end position="20"/>
    </location>
</feature>
<proteinExistence type="predicted"/>
<dbReference type="AlphaFoldDB" id="A0AAJ0AV27"/>
<dbReference type="EMBL" id="JAHMHR010000008">
    <property type="protein sequence ID" value="KAK1689390.1"/>
    <property type="molecule type" value="Genomic_DNA"/>
</dbReference>
<accession>A0AAJ0AV27</accession>
<sequence length="282" mass="31376">MDLIRYRASTSGLPGLPPEPRVPRVPRVPLAALAIGATKYTIPCESANFSASVPCIGHSAKLGCLVKIAAPAWASPERPGVDRWKRYHVQTASRIARVQLYPRAKESSLGQIDCAFSSLTGSGCRTRWDLALEGTLTTPQWVCEKSAFEYVRYYAYQVFDEEPHASYRPRCSTAIKAVLDPCVNAYRDTSPVLPVPCRQSRLSPVGPRPLAPLARRLTAVDGYLGHEPHQPAPLRDLFCQRSWHERAEASSSLESPQLISRVKKQSSRLVKLIFMDYIMNTK</sequence>
<evidence type="ECO:0000313" key="3">
    <source>
        <dbReference type="Proteomes" id="UP001224890"/>
    </source>
</evidence>